<keyword evidence="1" id="KW-0812">Transmembrane</keyword>
<feature type="transmembrane region" description="Helical" evidence="1">
    <location>
        <begin position="28"/>
        <end position="49"/>
    </location>
</feature>
<dbReference type="RefSeq" id="WP_128144193.1">
    <property type="nucleotide sequence ID" value="NZ_CP042353.1"/>
</dbReference>
<dbReference type="AlphaFoldDB" id="A0A447QP01"/>
<dbReference type="EMBL" id="LR134155">
    <property type="protein sequence ID" value="VEA71633.1"/>
    <property type="molecule type" value="Genomic_DNA"/>
</dbReference>
<evidence type="ECO:0000313" key="3">
    <source>
        <dbReference type="Proteomes" id="UP000271603"/>
    </source>
</evidence>
<dbReference type="Proteomes" id="UP000271603">
    <property type="component" value="Chromosome"/>
</dbReference>
<feature type="transmembrane region" description="Helical" evidence="1">
    <location>
        <begin position="69"/>
        <end position="87"/>
    </location>
</feature>
<proteinExistence type="predicted"/>
<keyword evidence="1" id="KW-0472">Membrane</keyword>
<reference evidence="2 3" key="1">
    <citation type="submission" date="2018-12" db="EMBL/GenBank/DDBJ databases">
        <authorList>
            <consortium name="Pathogen Informatics"/>
        </authorList>
    </citation>
    <scope>NUCLEOTIDE SEQUENCE [LARGE SCALE GENOMIC DNA]</scope>
    <source>
        <strain evidence="2 3">NCTC9419</strain>
    </source>
</reference>
<evidence type="ECO:0000313" key="2">
    <source>
        <dbReference type="EMBL" id="VEA71633.1"/>
    </source>
</evidence>
<protein>
    <submittedName>
        <fullName evidence="2">Uncharacterized protein</fullName>
    </submittedName>
</protein>
<feature type="transmembrane region" description="Helical" evidence="1">
    <location>
        <begin position="183"/>
        <end position="201"/>
    </location>
</feature>
<feature type="transmembrane region" description="Helical" evidence="1">
    <location>
        <begin position="135"/>
        <end position="155"/>
    </location>
</feature>
<sequence length="252" mass="28158">MSQQQCSTAEQKEIIHILLPRALTPADCYFFISAGALLALMIELSSIFFPQWNNEIFITLINDQMPLATVMLLFCLLTTLILLAITLPAPGPRLSLLIQLLTLRIHQLLIPLLLMLLGIIIILLVLGLMTANAQYFGYVVQFGCTFLIPYLYIVITNMGSWAVKHHIFVNASRYLSAHPWRRIAIQLTIVSCIFPALLYFTHSSSASIGITLNADEYARLRALAQSQQITPEEWLKKQAQQSLQASASGNSL</sequence>
<keyword evidence="1" id="KW-1133">Transmembrane helix</keyword>
<gene>
    <name evidence="2" type="ORF">NCTC9419_03198</name>
</gene>
<organism evidence="2 3">
    <name type="scientific">Serratia rubidaea</name>
    <name type="common">Serratia marinorubra</name>
    <dbReference type="NCBI Taxonomy" id="61652"/>
    <lineage>
        <taxon>Bacteria</taxon>
        <taxon>Pseudomonadati</taxon>
        <taxon>Pseudomonadota</taxon>
        <taxon>Gammaproteobacteria</taxon>
        <taxon>Enterobacterales</taxon>
        <taxon>Yersiniaceae</taxon>
        <taxon>Serratia</taxon>
    </lineage>
</organism>
<accession>A0A447QP01</accession>
<evidence type="ECO:0000256" key="1">
    <source>
        <dbReference type="SAM" id="Phobius"/>
    </source>
</evidence>
<name>A0A447QP01_SERRU</name>
<feature type="transmembrane region" description="Helical" evidence="1">
    <location>
        <begin position="108"/>
        <end position="129"/>
    </location>
</feature>